<dbReference type="RefSeq" id="WP_179664345.1">
    <property type="nucleotide sequence ID" value="NZ_JACCBG010000001.1"/>
</dbReference>
<protein>
    <submittedName>
        <fullName evidence="5">DNA-binding transcriptional ArsR family regulator</fullName>
    </submittedName>
</protein>
<dbReference type="SMART" id="SM00418">
    <property type="entry name" value="HTH_ARSR"/>
    <property type="match status" value="1"/>
</dbReference>
<evidence type="ECO:0000256" key="3">
    <source>
        <dbReference type="ARBA" id="ARBA00023163"/>
    </source>
</evidence>
<dbReference type="InterPro" id="IPR036390">
    <property type="entry name" value="WH_DNA-bd_sf"/>
</dbReference>
<dbReference type="CDD" id="cd00090">
    <property type="entry name" value="HTH_ARSR"/>
    <property type="match status" value="1"/>
</dbReference>
<evidence type="ECO:0000256" key="2">
    <source>
        <dbReference type="ARBA" id="ARBA00023125"/>
    </source>
</evidence>
<dbReference type="Pfam" id="PF12840">
    <property type="entry name" value="HTH_20"/>
    <property type="match status" value="1"/>
</dbReference>
<dbReference type="PANTHER" id="PTHR43132">
    <property type="entry name" value="ARSENICAL RESISTANCE OPERON REPRESSOR ARSR-RELATED"/>
    <property type="match status" value="1"/>
</dbReference>
<organism evidence="5 6">
    <name type="scientific">Nocardioides panaciterrulae</name>
    <dbReference type="NCBI Taxonomy" id="661492"/>
    <lineage>
        <taxon>Bacteria</taxon>
        <taxon>Bacillati</taxon>
        <taxon>Actinomycetota</taxon>
        <taxon>Actinomycetes</taxon>
        <taxon>Propionibacteriales</taxon>
        <taxon>Nocardioidaceae</taxon>
        <taxon>Nocardioides</taxon>
    </lineage>
</organism>
<gene>
    <name evidence="5" type="ORF">BJZ21_002833</name>
</gene>
<name>A0A7Y9E7T3_9ACTN</name>
<dbReference type="InterPro" id="IPR001845">
    <property type="entry name" value="HTH_ArsR_DNA-bd_dom"/>
</dbReference>
<feature type="domain" description="HTH arsR-type" evidence="4">
    <location>
        <begin position="244"/>
        <end position="315"/>
    </location>
</feature>
<keyword evidence="1" id="KW-0805">Transcription regulation</keyword>
<keyword evidence="2 5" id="KW-0238">DNA-binding</keyword>
<dbReference type="InterPro" id="IPR011991">
    <property type="entry name" value="ArsR-like_HTH"/>
</dbReference>
<dbReference type="SUPFAM" id="SSF46785">
    <property type="entry name" value="Winged helix' DNA-binding domain"/>
    <property type="match status" value="1"/>
</dbReference>
<keyword evidence="6" id="KW-1185">Reference proteome</keyword>
<dbReference type="InterPro" id="IPR036388">
    <property type="entry name" value="WH-like_DNA-bd_sf"/>
</dbReference>
<dbReference type="Proteomes" id="UP000535511">
    <property type="component" value="Unassembled WGS sequence"/>
</dbReference>
<dbReference type="EMBL" id="JACCBG010000001">
    <property type="protein sequence ID" value="NYD42750.1"/>
    <property type="molecule type" value="Genomic_DNA"/>
</dbReference>
<accession>A0A7Y9E7T3</accession>
<dbReference type="GO" id="GO:0003677">
    <property type="term" value="F:DNA binding"/>
    <property type="evidence" value="ECO:0007669"/>
    <property type="project" value="UniProtKB-KW"/>
</dbReference>
<dbReference type="PANTHER" id="PTHR43132:SF8">
    <property type="entry name" value="HTH-TYPE TRANSCRIPTIONAL REGULATOR KMTR"/>
    <property type="match status" value="1"/>
</dbReference>
<sequence>MAIHLSLETQDLLQVRFAPSTLWETTGSLHVLGDRQPTYVHQRFRSRLLRRADRDLLSLLELTTISGWIPDTLTPIPGGTRASAVEELAAVAATPDESVDADLAVLGRHRPRSSWAGMTRVEFRERLAEMLVRYWRAELEQHWERVEAIWASDIAHRQRIQSRHGLETTFHSLGNAITYQSSSLVLGCFPGVSTLDVGGHRVLLVPSVFQGQGLATAPGQPAGISYPARGAGTMWETELAASRELGALIGRTRARILSELGLPRTTTQLARSLELAPATVSAHLGALAASGLARGVRDGRAVRYELTAIGSQLLDASECHEQSA</sequence>
<dbReference type="Gene3D" id="1.10.10.10">
    <property type="entry name" value="Winged helix-like DNA-binding domain superfamily/Winged helix DNA-binding domain"/>
    <property type="match status" value="1"/>
</dbReference>
<keyword evidence="3" id="KW-0804">Transcription</keyword>
<evidence type="ECO:0000313" key="5">
    <source>
        <dbReference type="EMBL" id="NYD42750.1"/>
    </source>
</evidence>
<dbReference type="AlphaFoldDB" id="A0A7Y9E7T3"/>
<evidence type="ECO:0000313" key="6">
    <source>
        <dbReference type="Proteomes" id="UP000535511"/>
    </source>
</evidence>
<evidence type="ECO:0000256" key="1">
    <source>
        <dbReference type="ARBA" id="ARBA00023015"/>
    </source>
</evidence>
<proteinExistence type="predicted"/>
<dbReference type="GO" id="GO:0003700">
    <property type="term" value="F:DNA-binding transcription factor activity"/>
    <property type="evidence" value="ECO:0007669"/>
    <property type="project" value="InterPro"/>
</dbReference>
<reference evidence="5 6" key="1">
    <citation type="submission" date="2020-07" db="EMBL/GenBank/DDBJ databases">
        <title>Sequencing the genomes of 1000 actinobacteria strains.</title>
        <authorList>
            <person name="Klenk H.-P."/>
        </authorList>
    </citation>
    <scope>NUCLEOTIDE SEQUENCE [LARGE SCALE GENOMIC DNA]</scope>
    <source>
        <strain evidence="5 6">DSM 21350</strain>
    </source>
</reference>
<dbReference type="InterPro" id="IPR051011">
    <property type="entry name" value="Metal_resp_trans_reg"/>
</dbReference>
<evidence type="ECO:0000259" key="4">
    <source>
        <dbReference type="SMART" id="SM00418"/>
    </source>
</evidence>
<comment type="caution">
    <text evidence="5">The sequence shown here is derived from an EMBL/GenBank/DDBJ whole genome shotgun (WGS) entry which is preliminary data.</text>
</comment>